<dbReference type="KEGG" id="hgn:E6W36_01885"/>
<evidence type="ECO:0000256" key="2">
    <source>
        <dbReference type="ARBA" id="ARBA00023136"/>
    </source>
</evidence>
<gene>
    <name evidence="4" type="ORF">E6W36_01885</name>
</gene>
<evidence type="ECO:0000256" key="1">
    <source>
        <dbReference type="ARBA" id="ARBA00004442"/>
    </source>
</evidence>
<dbReference type="InterPro" id="IPR036942">
    <property type="entry name" value="Beta-barrel_TonB_sf"/>
</dbReference>
<dbReference type="SUPFAM" id="SSF56935">
    <property type="entry name" value="Porins"/>
    <property type="match status" value="1"/>
</dbReference>
<keyword evidence="4" id="KW-0675">Receptor</keyword>
<comment type="subcellular location">
    <subcellularLocation>
        <location evidence="1">Cell outer membrane</location>
    </subcellularLocation>
</comment>
<dbReference type="Proteomes" id="UP000298714">
    <property type="component" value="Chromosome"/>
</dbReference>
<sequence length="167" mass="17630">MPAASGSAVSICWPTTDAISGTMPGKSCFRPTSAISRATSNSSPGPIIDKAGTLFNPPHWRGRATVAWNREAVTVAAAFNYTGGVRDIRSNPAVNIRGVSTVDLTIRFAPTRIAQALRGVEFSARLLNAFNAKPQQIATTAFSDSAYDSTNYSPAGRVIGLGIVKTW</sequence>
<protein>
    <submittedName>
        <fullName evidence="4">TonB-dependent receptor</fullName>
    </submittedName>
</protein>
<keyword evidence="2" id="KW-0472">Membrane</keyword>
<proteinExistence type="predicted"/>
<dbReference type="AlphaFoldDB" id="A0A4D7C7Y8"/>
<keyword evidence="3" id="KW-0998">Cell outer membrane</keyword>
<evidence type="ECO:0000313" key="5">
    <source>
        <dbReference type="Proteomes" id="UP000298714"/>
    </source>
</evidence>
<reference evidence="5" key="1">
    <citation type="submission" date="2019-04" db="EMBL/GenBank/DDBJ databases">
        <title>Complete genome sequence of Sphingomonas sp. W1-2-3.</title>
        <authorList>
            <person name="Im W.T."/>
        </authorList>
    </citation>
    <scope>NUCLEOTIDE SEQUENCE [LARGE SCALE GENOMIC DNA]</scope>
    <source>
        <strain evidence="5">W1-2-3</strain>
    </source>
</reference>
<evidence type="ECO:0000256" key="3">
    <source>
        <dbReference type="ARBA" id="ARBA00023237"/>
    </source>
</evidence>
<evidence type="ECO:0000313" key="4">
    <source>
        <dbReference type="EMBL" id="QCI78813.1"/>
    </source>
</evidence>
<name>A0A4D7C7Y8_9SPHN</name>
<dbReference type="Gene3D" id="2.40.170.20">
    <property type="entry name" value="TonB-dependent receptor, beta-barrel domain"/>
    <property type="match status" value="1"/>
</dbReference>
<dbReference type="EMBL" id="CP039704">
    <property type="protein sequence ID" value="QCI78813.1"/>
    <property type="molecule type" value="Genomic_DNA"/>
</dbReference>
<keyword evidence="5" id="KW-1185">Reference proteome</keyword>
<accession>A0A4D7C7Y8</accession>
<dbReference type="GO" id="GO:0009279">
    <property type="term" value="C:cell outer membrane"/>
    <property type="evidence" value="ECO:0007669"/>
    <property type="project" value="UniProtKB-SubCell"/>
</dbReference>
<organism evidence="4 5">
    <name type="scientific">Hankyongella ginsenosidimutans</name>
    <dbReference type="NCBI Taxonomy" id="1763828"/>
    <lineage>
        <taxon>Bacteria</taxon>
        <taxon>Pseudomonadati</taxon>
        <taxon>Pseudomonadota</taxon>
        <taxon>Alphaproteobacteria</taxon>
        <taxon>Sphingomonadales</taxon>
        <taxon>Sphingomonadaceae</taxon>
        <taxon>Hankyongella</taxon>
    </lineage>
</organism>